<dbReference type="SUPFAM" id="SSF51069">
    <property type="entry name" value="Carbonic anhydrase"/>
    <property type="match status" value="1"/>
</dbReference>
<evidence type="ECO:0000259" key="8">
    <source>
        <dbReference type="PROSITE" id="PS51144"/>
    </source>
</evidence>
<evidence type="ECO:0000256" key="6">
    <source>
        <dbReference type="ARBA" id="ARBA00048348"/>
    </source>
</evidence>
<reference evidence="9" key="1">
    <citation type="journal article" date="2020" name="Nature">
        <title>Giant virus diversity and host interactions through global metagenomics.</title>
        <authorList>
            <person name="Schulz F."/>
            <person name="Roux S."/>
            <person name="Paez-Espino D."/>
            <person name="Jungbluth S."/>
            <person name="Walsh D.A."/>
            <person name="Denef V.J."/>
            <person name="McMahon K.D."/>
            <person name="Konstantinidis K.T."/>
            <person name="Eloe-Fadrosh E.A."/>
            <person name="Kyrpides N.C."/>
            <person name="Woyke T."/>
        </authorList>
    </citation>
    <scope>NUCLEOTIDE SEQUENCE</scope>
    <source>
        <strain evidence="9">GVMAG-M-3300009185-7</strain>
    </source>
</reference>
<keyword evidence="7" id="KW-0812">Transmembrane</keyword>
<evidence type="ECO:0000256" key="2">
    <source>
        <dbReference type="ARBA" id="ARBA00012925"/>
    </source>
</evidence>
<dbReference type="SMART" id="SM01057">
    <property type="entry name" value="Carb_anhydrase"/>
    <property type="match status" value="1"/>
</dbReference>
<organism evidence="9">
    <name type="scientific">viral metagenome</name>
    <dbReference type="NCBI Taxonomy" id="1070528"/>
    <lineage>
        <taxon>unclassified sequences</taxon>
        <taxon>metagenomes</taxon>
        <taxon>organismal metagenomes</taxon>
    </lineage>
</organism>
<name>A0A6C0B2K5_9ZZZZ</name>
<evidence type="ECO:0000256" key="5">
    <source>
        <dbReference type="ARBA" id="ARBA00023239"/>
    </source>
</evidence>
<feature type="domain" description="Alpha-carbonic anhydrase" evidence="8">
    <location>
        <begin position="1"/>
        <end position="218"/>
    </location>
</feature>
<keyword evidence="5" id="KW-0456">Lyase</keyword>
<evidence type="ECO:0000313" key="9">
    <source>
        <dbReference type="EMBL" id="QHS86034.1"/>
    </source>
</evidence>
<dbReference type="PANTHER" id="PTHR18952:SF265">
    <property type="entry name" value="CARBONIC ANHYDRASE"/>
    <property type="match status" value="1"/>
</dbReference>
<dbReference type="Pfam" id="PF00194">
    <property type="entry name" value="Carb_anhydrase"/>
    <property type="match status" value="1"/>
</dbReference>
<feature type="transmembrane region" description="Helical" evidence="7">
    <location>
        <begin position="290"/>
        <end position="311"/>
    </location>
</feature>
<keyword evidence="3" id="KW-0479">Metal-binding</keyword>
<feature type="transmembrane region" description="Helical" evidence="7">
    <location>
        <begin position="323"/>
        <end position="342"/>
    </location>
</feature>
<keyword evidence="7" id="KW-1133">Transmembrane helix</keyword>
<dbReference type="PANTHER" id="PTHR18952">
    <property type="entry name" value="CARBONIC ANHYDRASE"/>
    <property type="match status" value="1"/>
</dbReference>
<dbReference type="EMBL" id="MN739050">
    <property type="protein sequence ID" value="QHS86034.1"/>
    <property type="molecule type" value="Genomic_DNA"/>
</dbReference>
<feature type="transmembrane region" description="Helical" evidence="7">
    <location>
        <begin position="348"/>
        <end position="368"/>
    </location>
</feature>
<evidence type="ECO:0000256" key="1">
    <source>
        <dbReference type="ARBA" id="ARBA00010718"/>
    </source>
</evidence>
<dbReference type="InterPro" id="IPR001148">
    <property type="entry name" value="CA_dom"/>
</dbReference>
<dbReference type="EC" id="4.2.1.1" evidence="2"/>
<dbReference type="Gene3D" id="3.10.200.10">
    <property type="entry name" value="Alpha carbonic anhydrase"/>
    <property type="match status" value="1"/>
</dbReference>
<dbReference type="InterPro" id="IPR036398">
    <property type="entry name" value="CA_dom_sf"/>
</dbReference>
<dbReference type="GO" id="GO:0004089">
    <property type="term" value="F:carbonate dehydratase activity"/>
    <property type="evidence" value="ECO:0007669"/>
    <property type="project" value="UniProtKB-EC"/>
</dbReference>
<comment type="catalytic activity">
    <reaction evidence="6">
        <text>hydrogencarbonate + H(+) = CO2 + H2O</text>
        <dbReference type="Rhea" id="RHEA:10748"/>
        <dbReference type="ChEBI" id="CHEBI:15377"/>
        <dbReference type="ChEBI" id="CHEBI:15378"/>
        <dbReference type="ChEBI" id="CHEBI:16526"/>
        <dbReference type="ChEBI" id="CHEBI:17544"/>
        <dbReference type="EC" id="4.2.1.1"/>
    </reaction>
</comment>
<evidence type="ECO:0000256" key="4">
    <source>
        <dbReference type="ARBA" id="ARBA00022833"/>
    </source>
</evidence>
<accession>A0A6C0B2K5</accession>
<sequence>MSIFSSNNWPPSCSSAKQSPINLTQSGAKPCNLKCDLVMDDGFVTQATVSISNEGMILESSSSLGSCKYSGESYVCQGISINHPSHHTIEGVQADGEVTAIFRKPTGELMCMSTLFRVNSAQTPSYSFFKQFVPYAVTTGETKLQLRDFSIASLVPPQASYYIYSGSSLVPPCVPCEWIVFKQMINMDQGDFAYLVRNVEAGSRPVQGLGDREVFFNDINNIPGGPMPNDGKFYLRLKPTGNSKVAVSKPSPPANLKGNTGLSATDAAEEVKNPTTIQGWFSKMYQENGAWFIAISVLGGIGVLGGIYAGYSSGNTSPYTAEFAKPAAAWTVSMFTWFWSLVVSAFKWVWNILFGAFTWLIGIVPRMFERAERAMEEATAKKAAERAARPPATSTP</sequence>
<dbReference type="InterPro" id="IPR023561">
    <property type="entry name" value="Carbonic_anhydrase_a-class"/>
</dbReference>
<proteinExistence type="inferred from homology"/>
<evidence type="ECO:0000256" key="7">
    <source>
        <dbReference type="SAM" id="Phobius"/>
    </source>
</evidence>
<dbReference type="PROSITE" id="PS51144">
    <property type="entry name" value="ALPHA_CA_2"/>
    <property type="match status" value="1"/>
</dbReference>
<comment type="similarity">
    <text evidence="1">Belongs to the alpha-carbonic anhydrase family.</text>
</comment>
<dbReference type="GO" id="GO:0008270">
    <property type="term" value="F:zinc ion binding"/>
    <property type="evidence" value="ECO:0007669"/>
    <property type="project" value="InterPro"/>
</dbReference>
<evidence type="ECO:0000256" key="3">
    <source>
        <dbReference type="ARBA" id="ARBA00022723"/>
    </source>
</evidence>
<dbReference type="AlphaFoldDB" id="A0A6C0B2K5"/>
<protein>
    <recommendedName>
        <fullName evidence="2">carbonic anhydrase</fullName>
        <ecNumber evidence="2">4.2.1.1</ecNumber>
    </recommendedName>
</protein>
<keyword evidence="7" id="KW-0472">Membrane</keyword>
<keyword evidence="4" id="KW-0862">Zinc</keyword>